<accession>A0A0L0SAU6</accession>
<dbReference type="VEuPathDB" id="FungiDB:AMAG_03814"/>
<dbReference type="AlphaFoldDB" id="A0A0L0SAU6"/>
<dbReference type="EMBL" id="GG745334">
    <property type="protein sequence ID" value="KNE59552.1"/>
    <property type="molecule type" value="Genomic_DNA"/>
</dbReference>
<reference evidence="1 2" key="1">
    <citation type="submission" date="2009-11" db="EMBL/GenBank/DDBJ databases">
        <title>Annotation of Allomyces macrogynus ATCC 38327.</title>
        <authorList>
            <consortium name="The Broad Institute Genome Sequencing Platform"/>
            <person name="Russ C."/>
            <person name="Cuomo C."/>
            <person name="Burger G."/>
            <person name="Gray M.W."/>
            <person name="Holland P.W.H."/>
            <person name="King N."/>
            <person name="Lang F.B.F."/>
            <person name="Roger A.J."/>
            <person name="Ruiz-Trillo I."/>
            <person name="Young S.K."/>
            <person name="Zeng Q."/>
            <person name="Gargeya S."/>
            <person name="Fitzgerald M."/>
            <person name="Haas B."/>
            <person name="Abouelleil A."/>
            <person name="Alvarado L."/>
            <person name="Arachchi H.M."/>
            <person name="Berlin A."/>
            <person name="Chapman S.B."/>
            <person name="Gearin G."/>
            <person name="Goldberg J."/>
            <person name="Griggs A."/>
            <person name="Gujja S."/>
            <person name="Hansen M."/>
            <person name="Heiman D."/>
            <person name="Howarth C."/>
            <person name="Larimer J."/>
            <person name="Lui A."/>
            <person name="MacDonald P.J.P."/>
            <person name="McCowen C."/>
            <person name="Montmayeur A."/>
            <person name="Murphy C."/>
            <person name="Neiman D."/>
            <person name="Pearson M."/>
            <person name="Priest M."/>
            <person name="Roberts A."/>
            <person name="Saif S."/>
            <person name="Shea T."/>
            <person name="Sisk P."/>
            <person name="Stolte C."/>
            <person name="Sykes S."/>
            <person name="Wortman J."/>
            <person name="Nusbaum C."/>
            <person name="Birren B."/>
        </authorList>
    </citation>
    <scope>NUCLEOTIDE SEQUENCE [LARGE SCALE GENOMIC DNA]</scope>
    <source>
        <strain evidence="1 2">ATCC 38327</strain>
    </source>
</reference>
<dbReference type="Proteomes" id="UP000054350">
    <property type="component" value="Unassembled WGS sequence"/>
</dbReference>
<keyword evidence="2" id="KW-1185">Reference proteome</keyword>
<proteinExistence type="predicted"/>
<protein>
    <submittedName>
        <fullName evidence="1">Uncharacterized protein</fullName>
    </submittedName>
</protein>
<reference evidence="2" key="2">
    <citation type="submission" date="2009-11" db="EMBL/GenBank/DDBJ databases">
        <title>The Genome Sequence of Allomyces macrogynus strain ATCC 38327.</title>
        <authorList>
            <consortium name="The Broad Institute Genome Sequencing Platform"/>
            <person name="Russ C."/>
            <person name="Cuomo C."/>
            <person name="Shea T."/>
            <person name="Young S.K."/>
            <person name="Zeng Q."/>
            <person name="Koehrsen M."/>
            <person name="Haas B."/>
            <person name="Borodovsky M."/>
            <person name="Guigo R."/>
            <person name="Alvarado L."/>
            <person name="Berlin A."/>
            <person name="Borenstein D."/>
            <person name="Chen Z."/>
            <person name="Engels R."/>
            <person name="Freedman E."/>
            <person name="Gellesch M."/>
            <person name="Goldberg J."/>
            <person name="Griggs A."/>
            <person name="Gujja S."/>
            <person name="Heiman D."/>
            <person name="Hepburn T."/>
            <person name="Howarth C."/>
            <person name="Jen D."/>
            <person name="Larson L."/>
            <person name="Lewis B."/>
            <person name="Mehta T."/>
            <person name="Park D."/>
            <person name="Pearson M."/>
            <person name="Roberts A."/>
            <person name="Saif S."/>
            <person name="Shenoy N."/>
            <person name="Sisk P."/>
            <person name="Stolte C."/>
            <person name="Sykes S."/>
            <person name="Walk T."/>
            <person name="White J."/>
            <person name="Yandava C."/>
            <person name="Burger G."/>
            <person name="Gray M.W."/>
            <person name="Holland P.W.H."/>
            <person name="King N."/>
            <person name="Lang F.B.F."/>
            <person name="Roger A.J."/>
            <person name="Ruiz-Trillo I."/>
            <person name="Lander E."/>
            <person name="Nusbaum C."/>
        </authorList>
    </citation>
    <scope>NUCLEOTIDE SEQUENCE [LARGE SCALE GENOMIC DNA]</scope>
    <source>
        <strain evidence="2">ATCC 38327</strain>
    </source>
</reference>
<evidence type="ECO:0000313" key="2">
    <source>
        <dbReference type="Proteomes" id="UP000054350"/>
    </source>
</evidence>
<name>A0A0L0SAU6_ALLM3</name>
<gene>
    <name evidence="1" type="ORF">AMAG_03814</name>
</gene>
<evidence type="ECO:0000313" key="1">
    <source>
        <dbReference type="EMBL" id="KNE59552.1"/>
    </source>
</evidence>
<organism evidence="1 2">
    <name type="scientific">Allomyces macrogynus (strain ATCC 38327)</name>
    <name type="common">Allomyces javanicus var. macrogynus</name>
    <dbReference type="NCBI Taxonomy" id="578462"/>
    <lineage>
        <taxon>Eukaryota</taxon>
        <taxon>Fungi</taxon>
        <taxon>Fungi incertae sedis</taxon>
        <taxon>Blastocladiomycota</taxon>
        <taxon>Blastocladiomycetes</taxon>
        <taxon>Blastocladiales</taxon>
        <taxon>Blastocladiaceae</taxon>
        <taxon>Allomyces</taxon>
    </lineage>
</organism>
<sequence>MHAIWTDLCTLIDQAKLLYKVHADCKCKATPDYQVGDNILILLLDSTTYKKLHKFTKHYLTPAVVKCIIKWNVVEVELPLELEGVHPMFNITKLKLWTNLDAVMFLGQNLLPPELEPGK</sequence>